<keyword evidence="4 6" id="KW-1133">Transmembrane helix</keyword>
<evidence type="ECO:0000256" key="4">
    <source>
        <dbReference type="ARBA" id="ARBA00022989"/>
    </source>
</evidence>
<feature type="transmembrane region" description="Helical" evidence="6">
    <location>
        <begin position="390"/>
        <end position="411"/>
    </location>
</feature>
<dbReference type="InterPro" id="IPR045069">
    <property type="entry name" value="MATE_euk"/>
</dbReference>
<evidence type="ECO:0000256" key="3">
    <source>
        <dbReference type="ARBA" id="ARBA00022692"/>
    </source>
</evidence>
<dbReference type="Pfam" id="PF01554">
    <property type="entry name" value="MatE"/>
    <property type="match status" value="2"/>
</dbReference>
<evidence type="ECO:0000256" key="1">
    <source>
        <dbReference type="ARBA" id="ARBA00004141"/>
    </source>
</evidence>
<dbReference type="InterPro" id="IPR002528">
    <property type="entry name" value="MATE_fam"/>
</dbReference>
<reference evidence="7 8" key="1">
    <citation type="submission" date="2024-09" db="EMBL/GenBank/DDBJ databases">
        <title>Chromosome-scale assembly of Riccia sorocarpa.</title>
        <authorList>
            <person name="Paukszto L."/>
        </authorList>
    </citation>
    <scope>NUCLEOTIDE SEQUENCE [LARGE SCALE GENOMIC DNA]</scope>
    <source>
        <strain evidence="7">LP-2024</strain>
        <tissue evidence="7">Aerial parts of the thallus</tissue>
    </source>
</reference>
<feature type="transmembrane region" description="Helical" evidence="6">
    <location>
        <begin position="197"/>
        <end position="217"/>
    </location>
</feature>
<feature type="transmembrane region" description="Helical" evidence="6">
    <location>
        <begin position="449"/>
        <end position="469"/>
    </location>
</feature>
<keyword evidence="5 6" id="KW-0472">Membrane</keyword>
<feature type="transmembrane region" description="Helical" evidence="6">
    <location>
        <begin position="87"/>
        <end position="107"/>
    </location>
</feature>
<accession>A0ABD3HLT0</accession>
<proteinExistence type="inferred from homology"/>
<evidence type="ECO:0000313" key="8">
    <source>
        <dbReference type="Proteomes" id="UP001633002"/>
    </source>
</evidence>
<evidence type="ECO:0000256" key="6">
    <source>
        <dbReference type="RuleBase" id="RU004914"/>
    </source>
</evidence>
<keyword evidence="8" id="KW-1185">Reference proteome</keyword>
<gene>
    <name evidence="7" type="ORF">R1sor_004998</name>
</gene>
<feature type="transmembrane region" description="Helical" evidence="6">
    <location>
        <begin position="127"/>
        <end position="149"/>
    </location>
</feature>
<dbReference type="EMBL" id="JBJQOH010000003">
    <property type="protein sequence ID" value="KAL3691347.1"/>
    <property type="molecule type" value="Genomic_DNA"/>
</dbReference>
<evidence type="ECO:0000256" key="2">
    <source>
        <dbReference type="ARBA" id="ARBA00010199"/>
    </source>
</evidence>
<dbReference type="NCBIfam" id="TIGR00797">
    <property type="entry name" value="matE"/>
    <property type="match status" value="1"/>
</dbReference>
<dbReference type="CDD" id="cd13132">
    <property type="entry name" value="MATE_eukaryotic"/>
    <property type="match status" value="1"/>
</dbReference>
<evidence type="ECO:0000256" key="5">
    <source>
        <dbReference type="ARBA" id="ARBA00023136"/>
    </source>
</evidence>
<evidence type="ECO:0000313" key="7">
    <source>
        <dbReference type="EMBL" id="KAL3691347.1"/>
    </source>
</evidence>
<dbReference type="Proteomes" id="UP001633002">
    <property type="component" value="Unassembled WGS sequence"/>
</dbReference>
<dbReference type="PANTHER" id="PTHR11206">
    <property type="entry name" value="MULTIDRUG RESISTANCE PROTEIN"/>
    <property type="match status" value="1"/>
</dbReference>
<dbReference type="GO" id="GO:0016020">
    <property type="term" value="C:membrane"/>
    <property type="evidence" value="ECO:0007669"/>
    <property type="project" value="UniProtKB-SubCell"/>
</dbReference>
<comment type="caution">
    <text evidence="7">The sequence shown here is derived from an EMBL/GenBank/DDBJ whole genome shotgun (WGS) entry which is preliminary data.</text>
</comment>
<feature type="transmembrane region" description="Helical" evidence="6">
    <location>
        <begin position="267"/>
        <end position="286"/>
    </location>
</feature>
<comment type="subcellular location">
    <subcellularLocation>
        <location evidence="1">Membrane</location>
        <topology evidence="1">Multi-pass membrane protein</topology>
    </subcellularLocation>
</comment>
<sequence length="500" mass="54043">MAPSILTQWLLKDEDNAPYLLNGSQDSEKLAASKDEDSRRWLVEELYEQFWIAGPVIPAQLFQVLIGVVTLMFIGHMGPLALSGSQIGATAAGAIGVHFVTGLAQGLETLSGQAYGAGEYRLSGVFLQRAIFVLTVFSIPISFVFWNLAPILKAMGQDPTISDVAQEYCRLQIPSLFAHAVYQPLTKFLQTQSIVQPMAVAAGISLGIHVALCNLTINHLGWGFQGVALMSGVSMWINVLLLALYVKFSPTCNKTWTGFSTEAFEDIYLFVRTALPAAFMLCLQFWCLNGLTLISGLLPNPEMETSAFAIGQQVLLVMFMIPLGLSAAVSTRVSNKLGAGLPYEARASVKVTVSVGLIDGCVNALLLLSLRNVLPGLFTSDPDVINYVSGMAPLLAIVLLLDCIGGILGGVARGCGWQRLGAYTNLVGFYGVGFPVALLLTFYFNLRAYGLWIAIICADLVQAFVLSFITLTLSWRKLADDAAELVHEAKVHLHDEDTLP</sequence>
<dbReference type="AlphaFoldDB" id="A0ABD3HLT0"/>
<feature type="transmembrane region" description="Helical" evidence="6">
    <location>
        <begin position="351"/>
        <end position="370"/>
    </location>
</feature>
<feature type="transmembrane region" description="Helical" evidence="6">
    <location>
        <begin position="306"/>
        <end position="330"/>
    </location>
</feature>
<keyword evidence="3 6" id="KW-0812">Transmembrane</keyword>
<name>A0ABD3HLT0_9MARC</name>
<organism evidence="7 8">
    <name type="scientific">Riccia sorocarpa</name>
    <dbReference type="NCBI Taxonomy" id="122646"/>
    <lineage>
        <taxon>Eukaryota</taxon>
        <taxon>Viridiplantae</taxon>
        <taxon>Streptophyta</taxon>
        <taxon>Embryophyta</taxon>
        <taxon>Marchantiophyta</taxon>
        <taxon>Marchantiopsida</taxon>
        <taxon>Marchantiidae</taxon>
        <taxon>Marchantiales</taxon>
        <taxon>Ricciaceae</taxon>
        <taxon>Riccia</taxon>
    </lineage>
</organism>
<protein>
    <recommendedName>
        <fullName evidence="6">Protein DETOXIFICATION</fullName>
    </recommendedName>
    <alternativeName>
        <fullName evidence="6">Multidrug and toxic compound extrusion protein</fullName>
    </alternativeName>
</protein>
<comment type="similarity">
    <text evidence="2 6">Belongs to the multi antimicrobial extrusion (MATE) (TC 2.A.66.1) family.</text>
</comment>
<feature type="transmembrane region" description="Helical" evidence="6">
    <location>
        <begin position="423"/>
        <end position="443"/>
    </location>
</feature>
<feature type="transmembrane region" description="Helical" evidence="6">
    <location>
        <begin position="223"/>
        <end position="246"/>
    </location>
</feature>
<feature type="transmembrane region" description="Helical" evidence="6">
    <location>
        <begin position="50"/>
        <end position="75"/>
    </location>
</feature>